<dbReference type="Gene3D" id="1.20.120.20">
    <property type="entry name" value="Apolipoprotein"/>
    <property type="match status" value="1"/>
</dbReference>
<comment type="caution">
    <text evidence="2">The sequence shown here is derived from an EMBL/GenBank/DDBJ whole genome shotgun (WGS) entry which is preliminary data.</text>
</comment>
<feature type="compositionally biased region" description="Basic and acidic residues" evidence="1">
    <location>
        <begin position="36"/>
        <end position="45"/>
    </location>
</feature>
<dbReference type="Proteomes" id="UP000294003">
    <property type="component" value="Unassembled WGS sequence"/>
</dbReference>
<proteinExistence type="predicted"/>
<evidence type="ECO:0000256" key="1">
    <source>
        <dbReference type="SAM" id="MobiDB-lite"/>
    </source>
</evidence>
<keyword evidence="3" id="KW-1185">Reference proteome</keyword>
<name>A0ABY0H3U3_9PEZI</name>
<gene>
    <name evidence="2" type="ORF">DL762_005812</name>
</gene>
<protein>
    <recommendedName>
        <fullName evidence="4">LEA domain-containing protein</fullName>
    </recommendedName>
</protein>
<feature type="region of interest" description="Disordered" evidence="1">
    <location>
        <begin position="21"/>
        <end position="45"/>
    </location>
</feature>
<feature type="compositionally biased region" description="Basic and acidic residues" evidence="1">
    <location>
        <begin position="83"/>
        <end position="96"/>
    </location>
</feature>
<sequence>MSYTSEIAARRMALLARASLAQAPRQFSTSTAARKSATETVKDSLKQVDRKVSDKLVDGINVGSAAAQKVAGVAEAGGSKARASAEELRGEAKGKASELQGELQGKASELKGEAKGAAKEAEGKIKGSV</sequence>
<accession>A0ABY0H3U3</accession>
<feature type="compositionally biased region" description="Basic and acidic residues" evidence="1">
    <location>
        <begin position="108"/>
        <end position="129"/>
    </location>
</feature>
<dbReference type="EMBL" id="QJNS01000171">
    <property type="protein sequence ID" value="RYO84133.1"/>
    <property type="molecule type" value="Genomic_DNA"/>
</dbReference>
<reference evidence="2 3" key="1">
    <citation type="submission" date="2018-06" db="EMBL/GenBank/DDBJ databases">
        <title>Complete Genomes of Monosporascus.</title>
        <authorList>
            <person name="Robinson A.J."/>
            <person name="Natvig D.O."/>
        </authorList>
    </citation>
    <scope>NUCLEOTIDE SEQUENCE [LARGE SCALE GENOMIC DNA]</scope>
    <source>
        <strain evidence="2 3">CBS 609.92</strain>
    </source>
</reference>
<evidence type="ECO:0008006" key="4">
    <source>
        <dbReference type="Google" id="ProtNLM"/>
    </source>
</evidence>
<organism evidence="2 3">
    <name type="scientific">Monosporascus cannonballus</name>
    <dbReference type="NCBI Taxonomy" id="155416"/>
    <lineage>
        <taxon>Eukaryota</taxon>
        <taxon>Fungi</taxon>
        <taxon>Dikarya</taxon>
        <taxon>Ascomycota</taxon>
        <taxon>Pezizomycotina</taxon>
        <taxon>Sordariomycetes</taxon>
        <taxon>Xylariomycetidae</taxon>
        <taxon>Xylariales</taxon>
        <taxon>Xylariales incertae sedis</taxon>
        <taxon>Monosporascus</taxon>
    </lineage>
</organism>
<feature type="region of interest" description="Disordered" evidence="1">
    <location>
        <begin position="73"/>
        <end position="129"/>
    </location>
</feature>
<evidence type="ECO:0000313" key="3">
    <source>
        <dbReference type="Proteomes" id="UP000294003"/>
    </source>
</evidence>
<evidence type="ECO:0000313" key="2">
    <source>
        <dbReference type="EMBL" id="RYO84133.1"/>
    </source>
</evidence>